<dbReference type="eggNOG" id="ENOG502S2XG">
    <property type="taxonomic scope" value="Eukaryota"/>
</dbReference>
<gene>
    <name evidence="3" type="primary">8230811</name>
    <name evidence="2" type="ORF">Phum_PHUM245530</name>
</gene>
<dbReference type="OMA" id="SAAICMT"/>
<dbReference type="InParanoid" id="E0VJI2"/>
<evidence type="ECO:0000256" key="1">
    <source>
        <dbReference type="SAM" id="SignalP"/>
    </source>
</evidence>
<dbReference type="GeneID" id="8230811"/>
<dbReference type="PANTHER" id="PTHR21398:SF7">
    <property type="entry name" value="LP19941P"/>
    <property type="match status" value="1"/>
</dbReference>
<evidence type="ECO:0000313" key="4">
    <source>
        <dbReference type="Proteomes" id="UP000009046"/>
    </source>
</evidence>
<protein>
    <submittedName>
        <fullName evidence="2 3">Uncharacterized protein</fullName>
    </submittedName>
</protein>
<dbReference type="Proteomes" id="UP000009046">
    <property type="component" value="Unassembled WGS sequence"/>
</dbReference>
<dbReference type="EMBL" id="AAZO01002843">
    <property type="status" value="NOT_ANNOTATED_CDS"/>
    <property type="molecule type" value="Genomic_DNA"/>
</dbReference>
<reference evidence="2" key="1">
    <citation type="submission" date="2007-04" db="EMBL/GenBank/DDBJ databases">
        <title>Annotation of Pediculus humanus corporis strain USDA.</title>
        <authorList>
            <person name="Kirkness E."/>
            <person name="Hannick L."/>
            <person name="Hass B."/>
            <person name="Bruggner R."/>
            <person name="Lawson D."/>
            <person name="Bidwell S."/>
            <person name="Joardar V."/>
            <person name="Caler E."/>
            <person name="Walenz B."/>
            <person name="Inman J."/>
            <person name="Schobel S."/>
            <person name="Galinsky K."/>
            <person name="Amedeo P."/>
            <person name="Strausberg R."/>
        </authorList>
    </citation>
    <scope>NUCLEOTIDE SEQUENCE</scope>
    <source>
        <strain evidence="2">USDA</strain>
    </source>
</reference>
<evidence type="ECO:0000313" key="2">
    <source>
        <dbReference type="EMBL" id="EEB13538.1"/>
    </source>
</evidence>
<dbReference type="OrthoDB" id="8185446at2759"/>
<name>E0VJI2_PEDHC</name>
<sequence length="215" mass="24341">MEKFFFYVSFSLVFIITKSGGLSLTSSSNNEYNEKEEPGSLILSRKRRYVVFPEGSTLSVAACVSPTALTGAGAIFTSGIAWALSYDLPNETIHTKHHHHHQQHYIKHEYMIHRQKRDLFVRMEKLIDRSGFDGKSCVLKTICETAQKITSREGILEEILRIIFTYTTKTFSTNNEITSDFYGLAQKAGENNENCNKLFPCPVSLLQLGLNVGKY</sequence>
<dbReference type="VEuPathDB" id="VectorBase:PHUM245530"/>
<dbReference type="CTD" id="8230811"/>
<keyword evidence="1" id="KW-0732">Signal</keyword>
<dbReference type="SMART" id="SM00718">
    <property type="entry name" value="DM4_12"/>
    <property type="match status" value="1"/>
</dbReference>
<dbReference type="Pfam" id="PF07841">
    <property type="entry name" value="DM4_12"/>
    <property type="match status" value="1"/>
</dbReference>
<dbReference type="InterPro" id="IPR006631">
    <property type="entry name" value="DM4_12"/>
</dbReference>
<proteinExistence type="predicted"/>
<dbReference type="RefSeq" id="XP_002426276.1">
    <property type="nucleotide sequence ID" value="XM_002426231.1"/>
</dbReference>
<organism>
    <name type="scientific">Pediculus humanus subsp. corporis</name>
    <name type="common">Body louse</name>
    <dbReference type="NCBI Taxonomy" id="121224"/>
    <lineage>
        <taxon>Eukaryota</taxon>
        <taxon>Metazoa</taxon>
        <taxon>Ecdysozoa</taxon>
        <taxon>Arthropoda</taxon>
        <taxon>Hexapoda</taxon>
        <taxon>Insecta</taxon>
        <taxon>Pterygota</taxon>
        <taxon>Neoptera</taxon>
        <taxon>Paraneoptera</taxon>
        <taxon>Psocodea</taxon>
        <taxon>Troctomorpha</taxon>
        <taxon>Phthiraptera</taxon>
        <taxon>Anoplura</taxon>
        <taxon>Pediculidae</taxon>
        <taxon>Pediculus</taxon>
    </lineage>
</organism>
<dbReference type="KEGG" id="phu:Phum_PHUM245530"/>
<dbReference type="EMBL" id="DS235222">
    <property type="protein sequence ID" value="EEB13538.1"/>
    <property type="molecule type" value="Genomic_DNA"/>
</dbReference>
<keyword evidence="4" id="KW-1185">Reference proteome</keyword>
<dbReference type="PANTHER" id="PTHR21398">
    <property type="entry name" value="AGAP007094-PA"/>
    <property type="match status" value="1"/>
</dbReference>
<reference evidence="3" key="3">
    <citation type="submission" date="2020-05" db="UniProtKB">
        <authorList>
            <consortium name="EnsemblMetazoa"/>
        </authorList>
    </citation>
    <scope>IDENTIFICATION</scope>
    <source>
        <strain evidence="3">USDA</strain>
    </source>
</reference>
<reference evidence="2" key="2">
    <citation type="submission" date="2007-04" db="EMBL/GenBank/DDBJ databases">
        <title>The genome of the human body louse.</title>
        <authorList>
            <consortium name="The Human Body Louse Genome Consortium"/>
            <person name="Kirkness E."/>
            <person name="Walenz B."/>
            <person name="Hass B."/>
            <person name="Bruggner R."/>
            <person name="Strausberg R."/>
        </authorList>
    </citation>
    <scope>NUCLEOTIDE SEQUENCE</scope>
    <source>
        <strain evidence="2">USDA</strain>
    </source>
</reference>
<feature type="signal peptide" evidence="1">
    <location>
        <begin position="1"/>
        <end position="21"/>
    </location>
</feature>
<accession>E0VJI2</accession>
<dbReference type="HOGENOM" id="CLU_053597_3_1_1"/>
<dbReference type="AlphaFoldDB" id="E0VJI2"/>
<dbReference type="EnsemblMetazoa" id="PHUM245530-RA">
    <property type="protein sequence ID" value="PHUM245530-PA"/>
    <property type="gene ID" value="PHUM245530"/>
</dbReference>
<feature type="chain" id="PRO_5014570127" evidence="1">
    <location>
        <begin position="22"/>
        <end position="215"/>
    </location>
</feature>
<evidence type="ECO:0000313" key="3">
    <source>
        <dbReference type="EnsemblMetazoa" id="PHUM245530-PA"/>
    </source>
</evidence>